<evidence type="ECO:0000313" key="3">
    <source>
        <dbReference type="Proteomes" id="UP000526083"/>
    </source>
</evidence>
<dbReference type="AlphaFoldDB" id="A0A7W3JPX6"/>
<name>A0A7W3JPX6_9MICO</name>
<keyword evidence="2" id="KW-0808">Transferase</keyword>
<sequence>MDSRIEPPVSVSGPLARSARDLESVFRVVAGAADPDSVGWRLDLPRPAWNNLTGIRVGIWTESASAPIDDEMRSAISALTADLTNAGCHVVDIIDPPGADAAGLELFARLQQGEISHSVGQETFDAAVDVEGDLAQRVYNAWRDAEDQRAIRDAWNERVFTEVDVVIAPAVPGAAPVYDEQPEELRALEISGRVYPAAEAVAAWSCMANLAMLPCTVIPLKRGARSRLPLGAQIIAPYLHDLTALRFACLLESAQIVGFVAPPA</sequence>
<dbReference type="GO" id="GO:0016740">
    <property type="term" value="F:transferase activity"/>
    <property type="evidence" value="ECO:0007669"/>
    <property type="project" value="UniProtKB-KW"/>
</dbReference>
<proteinExistence type="predicted"/>
<accession>A0A7W3JPX6</accession>
<dbReference type="SUPFAM" id="SSF75304">
    <property type="entry name" value="Amidase signature (AS) enzymes"/>
    <property type="match status" value="1"/>
</dbReference>
<dbReference type="InterPro" id="IPR036928">
    <property type="entry name" value="AS_sf"/>
</dbReference>
<dbReference type="PANTHER" id="PTHR11895">
    <property type="entry name" value="TRANSAMIDASE"/>
    <property type="match status" value="1"/>
</dbReference>
<dbReference type="Pfam" id="PF01425">
    <property type="entry name" value="Amidase"/>
    <property type="match status" value="1"/>
</dbReference>
<reference evidence="2 3" key="1">
    <citation type="submission" date="2020-07" db="EMBL/GenBank/DDBJ databases">
        <title>Sequencing the genomes of 1000 actinobacteria strains.</title>
        <authorList>
            <person name="Klenk H.-P."/>
        </authorList>
    </citation>
    <scope>NUCLEOTIDE SEQUENCE [LARGE SCALE GENOMIC DNA]</scope>
    <source>
        <strain evidence="2 3">DSM 27576</strain>
    </source>
</reference>
<dbReference type="EMBL" id="JACGWY010000003">
    <property type="protein sequence ID" value="MBA8816831.1"/>
    <property type="molecule type" value="Genomic_DNA"/>
</dbReference>
<dbReference type="Gene3D" id="3.90.1300.10">
    <property type="entry name" value="Amidase signature (AS) domain"/>
    <property type="match status" value="1"/>
</dbReference>
<protein>
    <submittedName>
        <fullName evidence="2">Asp-tRNA(Asn)/Glu-tRNA(Gln) amidotransferase A subunit family amidase</fullName>
    </submittedName>
</protein>
<feature type="domain" description="Amidase" evidence="1">
    <location>
        <begin position="8"/>
        <end position="243"/>
    </location>
</feature>
<comment type="caution">
    <text evidence="2">The sequence shown here is derived from an EMBL/GenBank/DDBJ whole genome shotgun (WGS) entry which is preliminary data.</text>
</comment>
<dbReference type="PANTHER" id="PTHR11895:SF151">
    <property type="entry name" value="GLUTAMYL-TRNA(GLN) AMIDOTRANSFERASE SUBUNIT A"/>
    <property type="match status" value="1"/>
</dbReference>
<gene>
    <name evidence="2" type="ORF">FHX48_001924</name>
</gene>
<dbReference type="InterPro" id="IPR000120">
    <property type="entry name" value="Amidase"/>
</dbReference>
<dbReference type="InterPro" id="IPR023631">
    <property type="entry name" value="Amidase_dom"/>
</dbReference>
<organism evidence="2 3">
    <name type="scientific">Microbacterium halimionae</name>
    <dbReference type="NCBI Taxonomy" id="1526413"/>
    <lineage>
        <taxon>Bacteria</taxon>
        <taxon>Bacillati</taxon>
        <taxon>Actinomycetota</taxon>
        <taxon>Actinomycetes</taxon>
        <taxon>Micrococcales</taxon>
        <taxon>Microbacteriaceae</taxon>
        <taxon>Microbacterium</taxon>
    </lineage>
</organism>
<dbReference type="Proteomes" id="UP000526083">
    <property type="component" value="Unassembled WGS sequence"/>
</dbReference>
<evidence type="ECO:0000313" key="2">
    <source>
        <dbReference type="EMBL" id="MBA8816831.1"/>
    </source>
</evidence>
<keyword evidence="3" id="KW-1185">Reference proteome</keyword>
<evidence type="ECO:0000259" key="1">
    <source>
        <dbReference type="Pfam" id="PF01425"/>
    </source>
</evidence>